<accession>A0AAV5B0K4</accession>
<dbReference type="AlphaFoldDB" id="A0AAV5B0K4"/>
<dbReference type="EMBL" id="BQKC01000001">
    <property type="protein sequence ID" value="GJM54698.1"/>
    <property type="molecule type" value="Genomic_DNA"/>
</dbReference>
<keyword evidence="2" id="KW-1185">Reference proteome</keyword>
<organism evidence="1 2">
    <name type="scientific">Granulimonas faecalis</name>
    <dbReference type="NCBI Taxonomy" id="2894155"/>
    <lineage>
        <taxon>Bacteria</taxon>
        <taxon>Bacillati</taxon>
        <taxon>Actinomycetota</taxon>
        <taxon>Coriobacteriia</taxon>
        <taxon>Coriobacteriales</taxon>
        <taxon>Kribbibacteriaceae</taxon>
        <taxon>Granulimonas</taxon>
    </lineage>
</organism>
<sequence>MPKNTAISALFLGYCWYYDELLAGADEAALRSLGEEAVPEEHRAGWRRIHEEMAAGGRDDG</sequence>
<comment type="caution">
    <text evidence="1">The sequence shown here is derived from an EMBL/GenBank/DDBJ whole genome shotgun (WGS) entry which is preliminary data.</text>
</comment>
<proteinExistence type="predicted"/>
<evidence type="ECO:0000313" key="1">
    <source>
        <dbReference type="EMBL" id="GJM54698.1"/>
    </source>
</evidence>
<protein>
    <submittedName>
        <fullName evidence="1">Uncharacterized protein</fullName>
    </submittedName>
</protein>
<name>A0AAV5B0K4_9ACTN</name>
<gene>
    <name evidence="1" type="ORF">ATOP_03530</name>
</gene>
<dbReference type="Proteomes" id="UP001055025">
    <property type="component" value="Unassembled WGS sequence"/>
</dbReference>
<reference evidence="1" key="1">
    <citation type="journal article" date="2022" name="Int. J. Syst. Evol. Microbiol.">
        <title>Granulimonas faecalis gen. nov., sp. nov., and Leptogranulimonas caecicola gen. nov., sp. nov., novel lactate-producing Atopobiaceae bacteria isolated from mouse intestines, and an emended description of the family Atopobiaceae.</title>
        <authorList>
            <person name="Morinaga K."/>
            <person name="Kusada H."/>
            <person name="Sakamoto S."/>
            <person name="Murakami T."/>
            <person name="Toyoda A."/>
            <person name="Mori H."/>
            <person name="Meng X.Y."/>
            <person name="Takashino M."/>
            <person name="Murotomi K."/>
            <person name="Tamaki H."/>
        </authorList>
    </citation>
    <scope>NUCLEOTIDE SEQUENCE</scope>
    <source>
        <strain evidence="1">OPF53</strain>
    </source>
</reference>
<evidence type="ECO:0000313" key="2">
    <source>
        <dbReference type="Proteomes" id="UP001055025"/>
    </source>
</evidence>
<dbReference type="RefSeq" id="WP_135978148.1">
    <property type="nucleotide sequence ID" value="NZ_BQKC01000001.1"/>
</dbReference>